<dbReference type="PROSITE" id="PS01081">
    <property type="entry name" value="HTH_TETR_1"/>
    <property type="match status" value="1"/>
</dbReference>
<name>A0ABU1CDC8_9GAMM</name>
<feature type="domain" description="HTH tetR-type" evidence="4">
    <location>
        <begin position="47"/>
        <end position="107"/>
    </location>
</feature>
<dbReference type="InterPro" id="IPR050109">
    <property type="entry name" value="HTH-type_TetR-like_transc_reg"/>
</dbReference>
<feature type="compositionally biased region" description="Low complexity" evidence="3">
    <location>
        <begin position="23"/>
        <end position="46"/>
    </location>
</feature>
<comment type="caution">
    <text evidence="5">The sequence shown here is derived from an EMBL/GenBank/DDBJ whole genome shotgun (WGS) entry which is preliminary data.</text>
</comment>
<keyword evidence="1 2" id="KW-0238">DNA-binding</keyword>
<evidence type="ECO:0000256" key="1">
    <source>
        <dbReference type="ARBA" id="ARBA00023125"/>
    </source>
</evidence>
<sequence>MSIPSTHGRRKAGKRATAEPAEPSGRAGRAGARAPGRSPGRPGADGPDLRERLLDAAIACFVREGIAATSLRTIASEAGVTPALLHYYFGDKSQLQDAVIGERVLPAFQALREPVAAAGDDVAELVAAFVNGVGRVVAAHPWLPPLWVREVLCEGGALRDLLFERIGPQLPQMMTARFAQAQARGEINEDLDPRLLMVSLVGLTLFPAAGAPIWRRLLQADDLDFDALRRHTLALLDRGLGME</sequence>
<dbReference type="InterPro" id="IPR023772">
    <property type="entry name" value="DNA-bd_HTH_TetR-type_CS"/>
</dbReference>
<evidence type="ECO:0000313" key="5">
    <source>
        <dbReference type="EMBL" id="MDR0183183.1"/>
    </source>
</evidence>
<dbReference type="InterPro" id="IPR001647">
    <property type="entry name" value="HTH_TetR"/>
</dbReference>
<dbReference type="RefSeq" id="WP_309262337.1">
    <property type="nucleotide sequence ID" value="NZ_JARUHG010000002.1"/>
</dbReference>
<reference evidence="5 6" key="1">
    <citation type="submission" date="2023-04" db="EMBL/GenBank/DDBJ databases">
        <title>Lysobacter sp. strain UC isolated from soil sample.</title>
        <authorList>
            <person name="Choksket S."/>
            <person name="Harshvardhan F."/>
            <person name="Rana R."/>
            <person name="Patil P.B."/>
            <person name="Korpole S."/>
        </authorList>
    </citation>
    <scope>NUCLEOTIDE SEQUENCE [LARGE SCALE GENOMIC DNA]</scope>
    <source>
        <strain evidence="5 6">UC</strain>
    </source>
</reference>
<dbReference type="Proteomes" id="UP001233535">
    <property type="component" value="Unassembled WGS sequence"/>
</dbReference>
<dbReference type="InterPro" id="IPR009057">
    <property type="entry name" value="Homeodomain-like_sf"/>
</dbReference>
<dbReference type="Gene3D" id="1.10.357.10">
    <property type="entry name" value="Tetracycline Repressor, domain 2"/>
    <property type="match status" value="1"/>
</dbReference>
<dbReference type="InterPro" id="IPR036271">
    <property type="entry name" value="Tet_transcr_reg_TetR-rel_C_sf"/>
</dbReference>
<dbReference type="EMBL" id="JARUHG010000002">
    <property type="protein sequence ID" value="MDR0183183.1"/>
    <property type="molecule type" value="Genomic_DNA"/>
</dbReference>
<dbReference type="PROSITE" id="PS50977">
    <property type="entry name" value="HTH_TETR_2"/>
    <property type="match status" value="1"/>
</dbReference>
<evidence type="ECO:0000256" key="3">
    <source>
        <dbReference type="SAM" id="MobiDB-lite"/>
    </source>
</evidence>
<evidence type="ECO:0000259" key="4">
    <source>
        <dbReference type="PROSITE" id="PS50977"/>
    </source>
</evidence>
<gene>
    <name evidence="5" type="ORF">P8609_09385</name>
</gene>
<feature type="DNA-binding region" description="H-T-H motif" evidence="2">
    <location>
        <begin position="70"/>
        <end position="89"/>
    </location>
</feature>
<dbReference type="SUPFAM" id="SSF48498">
    <property type="entry name" value="Tetracyclin repressor-like, C-terminal domain"/>
    <property type="match status" value="1"/>
</dbReference>
<dbReference type="SUPFAM" id="SSF46689">
    <property type="entry name" value="Homeodomain-like"/>
    <property type="match status" value="1"/>
</dbReference>
<dbReference type="PANTHER" id="PTHR30055:SF223">
    <property type="entry name" value="HTH-TYPE TRANSCRIPTIONAL REGULATOR UIDR"/>
    <property type="match status" value="1"/>
</dbReference>
<evidence type="ECO:0000256" key="2">
    <source>
        <dbReference type="PROSITE-ProRule" id="PRU00335"/>
    </source>
</evidence>
<feature type="region of interest" description="Disordered" evidence="3">
    <location>
        <begin position="1"/>
        <end position="48"/>
    </location>
</feature>
<protein>
    <submittedName>
        <fullName evidence="5">TetR/AcrR family transcriptional regulator</fullName>
    </submittedName>
</protein>
<dbReference type="PRINTS" id="PR00455">
    <property type="entry name" value="HTHTETR"/>
</dbReference>
<dbReference type="Pfam" id="PF00440">
    <property type="entry name" value="TetR_N"/>
    <property type="match status" value="1"/>
</dbReference>
<accession>A0ABU1CDC8</accession>
<organism evidence="5 6">
    <name type="scientific">Lysobacter arvi</name>
    <dbReference type="NCBI Taxonomy" id="3038776"/>
    <lineage>
        <taxon>Bacteria</taxon>
        <taxon>Pseudomonadati</taxon>
        <taxon>Pseudomonadota</taxon>
        <taxon>Gammaproteobacteria</taxon>
        <taxon>Lysobacterales</taxon>
        <taxon>Lysobacteraceae</taxon>
        <taxon>Lysobacter</taxon>
    </lineage>
</organism>
<proteinExistence type="predicted"/>
<keyword evidence="6" id="KW-1185">Reference proteome</keyword>
<evidence type="ECO:0000313" key="6">
    <source>
        <dbReference type="Proteomes" id="UP001233535"/>
    </source>
</evidence>
<dbReference type="PANTHER" id="PTHR30055">
    <property type="entry name" value="HTH-TYPE TRANSCRIPTIONAL REGULATOR RUTR"/>
    <property type="match status" value="1"/>
</dbReference>